<gene>
    <name evidence="1" type="ORF">scyTo_0021210</name>
</gene>
<keyword evidence="2" id="KW-1185">Reference proteome</keyword>
<proteinExistence type="predicted"/>
<reference evidence="1 2" key="1">
    <citation type="journal article" date="2018" name="Nat. Ecol. Evol.">
        <title>Shark genomes provide insights into elasmobranch evolution and the origin of vertebrates.</title>
        <authorList>
            <person name="Hara Y"/>
            <person name="Yamaguchi K"/>
            <person name="Onimaru K"/>
            <person name="Kadota M"/>
            <person name="Koyanagi M"/>
            <person name="Keeley SD"/>
            <person name="Tatsumi K"/>
            <person name="Tanaka K"/>
            <person name="Motone F"/>
            <person name="Kageyama Y"/>
            <person name="Nozu R"/>
            <person name="Adachi N"/>
            <person name="Nishimura O"/>
            <person name="Nakagawa R"/>
            <person name="Tanegashima C"/>
            <person name="Kiyatake I"/>
            <person name="Matsumoto R"/>
            <person name="Murakumo K"/>
            <person name="Nishida K"/>
            <person name="Terakita A"/>
            <person name="Kuratani S"/>
            <person name="Sato K"/>
            <person name="Hyodo S Kuraku.S."/>
        </authorList>
    </citation>
    <scope>NUCLEOTIDE SEQUENCE [LARGE SCALE GENOMIC DNA]</scope>
</reference>
<feature type="non-terminal residue" evidence="1">
    <location>
        <position position="120"/>
    </location>
</feature>
<comment type="caution">
    <text evidence="1">The sequence shown here is derived from an EMBL/GenBank/DDBJ whole genome shotgun (WGS) entry which is preliminary data.</text>
</comment>
<sequence length="120" mass="13520">KSDSIGKEDLQSNSTVLDTLSTTGSNSTMVVLHFYSSPTELLPVDVERNILRSGKHHVERIEHVYRELCFNVNWTGLTSPSPHDRHKLTWIFQSPFNSQSISTQPFLNERDGGLLVEIGP</sequence>
<accession>A0A401PZH1</accession>
<protein>
    <submittedName>
        <fullName evidence="1">Uncharacterized protein</fullName>
    </submittedName>
</protein>
<feature type="non-terminal residue" evidence="1">
    <location>
        <position position="1"/>
    </location>
</feature>
<dbReference type="STRING" id="75743.A0A401PZH1"/>
<dbReference type="OrthoDB" id="6666987at2759"/>
<name>A0A401PZH1_SCYTO</name>
<evidence type="ECO:0000313" key="1">
    <source>
        <dbReference type="EMBL" id="GCB78521.1"/>
    </source>
</evidence>
<evidence type="ECO:0000313" key="2">
    <source>
        <dbReference type="Proteomes" id="UP000288216"/>
    </source>
</evidence>
<dbReference type="AlphaFoldDB" id="A0A401PZH1"/>
<dbReference type="Proteomes" id="UP000288216">
    <property type="component" value="Unassembled WGS sequence"/>
</dbReference>
<dbReference type="EMBL" id="BFAA01018381">
    <property type="protein sequence ID" value="GCB78521.1"/>
    <property type="molecule type" value="Genomic_DNA"/>
</dbReference>
<organism evidence="1 2">
    <name type="scientific">Scyliorhinus torazame</name>
    <name type="common">Cloudy catshark</name>
    <name type="synonym">Catulus torazame</name>
    <dbReference type="NCBI Taxonomy" id="75743"/>
    <lineage>
        <taxon>Eukaryota</taxon>
        <taxon>Metazoa</taxon>
        <taxon>Chordata</taxon>
        <taxon>Craniata</taxon>
        <taxon>Vertebrata</taxon>
        <taxon>Chondrichthyes</taxon>
        <taxon>Elasmobranchii</taxon>
        <taxon>Galeomorphii</taxon>
        <taxon>Galeoidea</taxon>
        <taxon>Carcharhiniformes</taxon>
        <taxon>Scyliorhinidae</taxon>
        <taxon>Scyliorhinus</taxon>
    </lineage>
</organism>